<sequence>MEAGNRSDTPLKPGAKSLPYISQRRIRSFRRGALGLSAGLLALNAAVVWHLMTAESSNIGTAFQQIFPGLAGSIFLILVLIWLARHLGYPQLEVNDAGLTLRDPSGLHQLAWKDLQWIRLNGNRLILEGPRVRLSLAPYLLELKNLTGPEGTASPHAAFQSLLETLLERAPQASWRPDQLKEWIRGL</sequence>
<dbReference type="AlphaFoldDB" id="A0A948W5S4"/>
<gene>
    <name evidence="2" type="ORF">KJ970_07425</name>
</gene>
<feature type="transmembrane region" description="Helical" evidence="1">
    <location>
        <begin position="63"/>
        <end position="83"/>
    </location>
</feature>
<keyword evidence="1" id="KW-0812">Transmembrane</keyword>
<organism evidence="2 3">
    <name type="scientific">Eiseniibacteriota bacterium</name>
    <dbReference type="NCBI Taxonomy" id="2212470"/>
    <lineage>
        <taxon>Bacteria</taxon>
        <taxon>Candidatus Eiseniibacteriota</taxon>
    </lineage>
</organism>
<proteinExistence type="predicted"/>
<evidence type="ECO:0000313" key="2">
    <source>
        <dbReference type="EMBL" id="MBU2690744.1"/>
    </source>
</evidence>
<evidence type="ECO:0000313" key="3">
    <source>
        <dbReference type="Proteomes" id="UP000777784"/>
    </source>
</evidence>
<keyword evidence="1" id="KW-0472">Membrane</keyword>
<keyword evidence="1" id="KW-1133">Transmembrane helix</keyword>
<dbReference type="EMBL" id="JAHJDP010000035">
    <property type="protein sequence ID" value="MBU2690744.1"/>
    <property type="molecule type" value="Genomic_DNA"/>
</dbReference>
<reference evidence="2" key="1">
    <citation type="submission" date="2021-05" db="EMBL/GenBank/DDBJ databases">
        <title>Energy efficiency and biological interactions define the core microbiome of deep oligotrophic groundwater.</title>
        <authorList>
            <person name="Mehrshad M."/>
            <person name="Lopez-Fernandez M."/>
            <person name="Bell E."/>
            <person name="Bernier-Latmani R."/>
            <person name="Bertilsson S."/>
            <person name="Dopson M."/>
        </authorList>
    </citation>
    <scope>NUCLEOTIDE SEQUENCE</scope>
    <source>
        <strain evidence="2">Modern_marine.mb.64</strain>
    </source>
</reference>
<evidence type="ECO:0000256" key="1">
    <source>
        <dbReference type="SAM" id="Phobius"/>
    </source>
</evidence>
<feature type="transmembrane region" description="Helical" evidence="1">
    <location>
        <begin position="32"/>
        <end position="51"/>
    </location>
</feature>
<dbReference type="Proteomes" id="UP000777784">
    <property type="component" value="Unassembled WGS sequence"/>
</dbReference>
<accession>A0A948W5S4</accession>
<comment type="caution">
    <text evidence="2">The sequence shown here is derived from an EMBL/GenBank/DDBJ whole genome shotgun (WGS) entry which is preliminary data.</text>
</comment>
<protein>
    <submittedName>
        <fullName evidence="2">PH domain-containing protein</fullName>
    </submittedName>
</protein>
<name>A0A948W5S4_UNCEI</name>